<name>A0A915IAB7_ROMCU</name>
<dbReference type="WBParaSite" id="nRc.2.0.1.t10226-RA">
    <property type="protein sequence ID" value="nRc.2.0.1.t10226-RA"/>
    <property type="gene ID" value="nRc.2.0.1.g10226"/>
</dbReference>
<proteinExistence type="predicted"/>
<dbReference type="Proteomes" id="UP000887565">
    <property type="component" value="Unplaced"/>
</dbReference>
<dbReference type="Gene3D" id="3.80.20.20">
    <property type="entry name" value="Receptor L-domain"/>
    <property type="match status" value="1"/>
</dbReference>
<dbReference type="Pfam" id="PF01030">
    <property type="entry name" value="Recep_L_domain"/>
    <property type="match status" value="1"/>
</dbReference>
<evidence type="ECO:0000259" key="1">
    <source>
        <dbReference type="Pfam" id="PF01030"/>
    </source>
</evidence>
<reference evidence="3" key="1">
    <citation type="submission" date="2022-11" db="UniProtKB">
        <authorList>
            <consortium name="WormBaseParasite"/>
        </authorList>
    </citation>
    <scope>IDENTIFICATION</scope>
</reference>
<dbReference type="SUPFAM" id="SSF52058">
    <property type="entry name" value="L domain-like"/>
    <property type="match status" value="1"/>
</dbReference>
<dbReference type="InterPro" id="IPR000494">
    <property type="entry name" value="Rcpt_L-dom"/>
</dbReference>
<protein>
    <submittedName>
        <fullName evidence="3">Receptor L-domain domain-containing protein</fullName>
    </submittedName>
</protein>
<evidence type="ECO:0000313" key="2">
    <source>
        <dbReference type="Proteomes" id="UP000887565"/>
    </source>
</evidence>
<sequence length="226" mass="26001">MLINLIQNRESRRTTIINFDLEDCGTIDVRNSPSAIFEQLSQELLKRYKNCTVIEGDVRFLVMTNESLTTEDFESSQMFCQGHSHKPSWDGAMKFVRFYSEKVLFPLFKTHQFSDGRPRLLKESSLGITSLSYIFPELRIIRGRSLVHNYALVLFQNEGLMEIGLPNLFEISHGSVRIAENPRLCYAETVNWSAICRQANLIPSVIETNSDQSTFNLLIIRPVDKM</sequence>
<organism evidence="2 3">
    <name type="scientific">Romanomermis culicivorax</name>
    <name type="common">Nematode worm</name>
    <dbReference type="NCBI Taxonomy" id="13658"/>
    <lineage>
        <taxon>Eukaryota</taxon>
        <taxon>Metazoa</taxon>
        <taxon>Ecdysozoa</taxon>
        <taxon>Nematoda</taxon>
        <taxon>Enoplea</taxon>
        <taxon>Dorylaimia</taxon>
        <taxon>Mermithida</taxon>
        <taxon>Mermithoidea</taxon>
        <taxon>Mermithidae</taxon>
        <taxon>Romanomermis</taxon>
    </lineage>
</organism>
<dbReference type="InterPro" id="IPR036941">
    <property type="entry name" value="Rcpt_L-dom_sf"/>
</dbReference>
<feature type="domain" description="Receptor L-domain" evidence="1">
    <location>
        <begin position="133"/>
        <end position="195"/>
    </location>
</feature>
<evidence type="ECO:0000313" key="3">
    <source>
        <dbReference type="WBParaSite" id="nRc.2.0.1.t10226-RA"/>
    </source>
</evidence>
<dbReference type="AlphaFoldDB" id="A0A915IAB7"/>
<keyword evidence="2" id="KW-1185">Reference proteome</keyword>
<accession>A0A915IAB7</accession>